<dbReference type="eggNOG" id="COG1040">
    <property type="taxonomic scope" value="Bacteria"/>
</dbReference>
<gene>
    <name evidence="1" type="ORF">HMPREF2086_01308</name>
</gene>
<dbReference type="HOGENOM" id="CLU_072544_0_0_7"/>
<dbReference type="OrthoDB" id="5342812at2"/>
<dbReference type="CDD" id="cd06223">
    <property type="entry name" value="PRTases_typeI"/>
    <property type="match status" value="1"/>
</dbReference>
<reference evidence="1 2" key="1">
    <citation type="journal article" date="2014" name="Genome Announc.">
        <title>Draft genome sequences of six enterohepatic helicobacter species isolated from humans and one from rhesus macaques.</title>
        <authorList>
            <person name="Shen Z."/>
            <person name="Sheh A."/>
            <person name="Young S.K."/>
            <person name="Abouelliel A."/>
            <person name="Ward D.V."/>
            <person name="Earl A.M."/>
            <person name="Fox J.G."/>
        </authorList>
    </citation>
    <scope>NUCLEOTIDE SEQUENCE [LARGE SCALE GENOMIC DNA]</scope>
    <source>
        <strain evidence="1 2">MIT 99-5501</strain>
    </source>
</reference>
<proteinExistence type="predicted"/>
<dbReference type="EMBL" id="AZJI01000005">
    <property type="protein sequence ID" value="ETD23503.1"/>
    <property type="molecule type" value="Genomic_DNA"/>
</dbReference>
<evidence type="ECO:0008006" key="3">
    <source>
        <dbReference type="Google" id="ProtNLM"/>
    </source>
</evidence>
<dbReference type="Gene3D" id="3.40.50.2020">
    <property type="match status" value="1"/>
</dbReference>
<dbReference type="RefSeq" id="WP_023928050.1">
    <property type="nucleotide sequence ID" value="NZ_KI669454.1"/>
</dbReference>
<protein>
    <recommendedName>
        <fullName evidence="3">Phosphoribosyltransferase domain-containing protein</fullName>
    </recommendedName>
</protein>
<dbReference type="AlphaFoldDB" id="V8C7X7"/>
<evidence type="ECO:0000313" key="1">
    <source>
        <dbReference type="EMBL" id="ETD23503.1"/>
    </source>
</evidence>
<sequence>MKCLICAKFCLGVICEKCLDSIPLRPSVREVNGVSVYCFFAYSDIDFLLSAKYYVIGSRIYVALGKIAGEYFFSQKAMREAIRQIIENTAFGEIKLIGIDDCVRSFYSHTGVLVREFALSSVKSSKSKDLQNRAKFSHKSSAIVPIYGELKATNQVSYAGKSLAFRQANKRGLTLSARMSSTKNSAGFGGFLKRNFIVDFGKCFRADFASGFIKDFAQDFMRDFMSSFSAMLRDRFCQIFKKDSITAQNQPLPKDSTTDLKADSTLDSSVDSARKSTLDSVSNSATDFDTGCVIIVDDIITTGTSFGEAIEVCQKRGLKVLFCLSLCNAAL</sequence>
<keyword evidence="2" id="KW-1185">Reference proteome</keyword>
<accession>V8C7X7</accession>
<evidence type="ECO:0000313" key="2">
    <source>
        <dbReference type="Proteomes" id="UP000018731"/>
    </source>
</evidence>
<comment type="caution">
    <text evidence="1">The sequence shown here is derived from an EMBL/GenBank/DDBJ whole genome shotgun (WGS) entry which is preliminary data.</text>
</comment>
<dbReference type="PATRIC" id="fig|1357400.3.peg.1749"/>
<organism evidence="1 2">
    <name type="scientific">Helicobacter macacae MIT 99-5501</name>
    <dbReference type="NCBI Taxonomy" id="1357400"/>
    <lineage>
        <taxon>Bacteria</taxon>
        <taxon>Pseudomonadati</taxon>
        <taxon>Campylobacterota</taxon>
        <taxon>Epsilonproteobacteria</taxon>
        <taxon>Campylobacterales</taxon>
        <taxon>Helicobacteraceae</taxon>
        <taxon>Helicobacter</taxon>
    </lineage>
</organism>
<name>V8C7X7_9HELI</name>
<dbReference type="InterPro" id="IPR000836">
    <property type="entry name" value="PRTase_dom"/>
</dbReference>
<dbReference type="InterPro" id="IPR029057">
    <property type="entry name" value="PRTase-like"/>
</dbReference>
<dbReference type="Proteomes" id="UP000018731">
    <property type="component" value="Unassembled WGS sequence"/>
</dbReference>
<dbReference type="STRING" id="1357400.HMPREF2086_01308"/>
<dbReference type="SUPFAM" id="SSF53271">
    <property type="entry name" value="PRTase-like"/>
    <property type="match status" value="1"/>
</dbReference>